<dbReference type="InterPro" id="IPR029062">
    <property type="entry name" value="Class_I_gatase-like"/>
</dbReference>
<protein>
    <recommendedName>
        <fullName evidence="4">Cobyric acid synthase</fullName>
    </recommendedName>
</protein>
<dbReference type="EMBL" id="BMOF01000021">
    <property type="protein sequence ID" value="GGK00199.1"/>
    <property type="molecule type" value="Genomic_DNA"/>
</dbReference>
<feature type="active site" evidence="4">
    <location>
        <position position="455"/>
    </location>
</feature>
<dbReference type="NCBIfam" id="TIGR00313">
    <property type="entry name" value="cobQ"/>
    <property type="match status" value="1"/>
</dbReference>
<comment type="caution">
    <text evidence="7">The sequence shown here is derived from an EMBL/GenBank/DDBJ whole genome shotgun (WGS) entry which is preliminary data.</text>
</comment>
<evidence type="ECO:0000256" key="1">
    <source>
        <dbReference type="ARBA" id="ARBA00004953"/>
    </source>
</evidence>
<evidence type="ECO:0000256" key="2">
    <source>
        <dbReference type="ARBA" id="ARBA00022573"/>
    </source>
</evidence>
<dbReference type="InterPro" id="IPR002586">
    <property type="entry name" value="CobQ/CobB/MinD/ParA_Nub-bd_dom"/>
</dbReference>
<evidence type="ECO:0000256" key="4">
    <source>
        <dbReference type="HAMAP-Rule" id="MF_00028"/>
    </source>
</evidence>
<evidence type="ECO:0000313" key="8">
    <source>
        <dbReference type="Proteomes" id="UP000637720"/>
    </source>
</evidence>
<evidence type="ECO:0000259" key="6">
    <source>
        <dbReference type="Pfam" id="PF07685"/>
    </source>
</evidence>
<dbReference type="SUPFAM" id="SSF52540">
    <property type="entry name" value="P-loop containing nucleoside triphosphate hydrolases"/>
    <property type="match status" value="1"/>
</dbReference>
<reference evidence="7" key="2">
    <citation type="submission" date="2020-09" db="EMBL/GenBank/DDBJ databases">
        <authorList>
            <person name="Sun Q."/>
            <person name="Ohkuma M."/>
        </authorList>
    </citation>
    <scope>NUCLEOTIDE SEQUENCE</scope>
    <source>
        <strain evidence="7">JCM 14719</strain>
    </source>
</reference>
<dbReference type="GO" id="GO:0009236">
    <property type="term" value="P:cobalamin biosynthetic process"/>
    <property type="evidence" value="ECO:0007669"/>
    <property type="project" value="UniProtKB-UniRule"/>
</dbReference>
<dbReference type="Gene3D" id="3.40.50.880">
    <property type="match status" value="1"/>
</dbReference>
<organism evidence="7 8">
    <name type="scientific">Calditerricola satsumensis</name>
    <dbReference type="NCBI Taxonomy" id="373054"/>
    <lineage>
        <taxon>Bacteria</taxon>
        <taxon>Bacillati</taxon>
        <taxon>Bacillota</taxon>
        <taxon>Bacilli</taxon>
        <taxon>Bacillales</taxon>
        <taxon>Bacillaceae</taxon>
        <taxon>Calditerricola</taxon>
    </lineage>
</organism>
<proteinExistence type="inferred from homology"/>
<dbReference type="PANTHER" id="PTHR21343">
    <property type="entry name" value="DETHIOBIOTIN SYNTHETASE"/>
    <property type="match status" value="1"/>
</dbReference>
<dbReference type="PROSITE" id="PS51274">
    <property type="entry name" value="GATASE_COBBQ"/>
    <property type="match status" value="1"/>
</dbReference>
<name>A0A8J3BDY3_9BACI</name>
<dbReference type="CDD" id="cd05389">
    <property type="entry name" value="CobQ_N"/>
    <property type="match status" value="1"/>
</dbReference>
<sequence length="518" mass="55763">MALAKTLMVQGTASDVGKSVLVTALCRLFARKGLRVAPFKAQNMALNAYVTADGLEIGRAQGVQAEAAGVPACVEMNPILIKPTGEQTAQVVLLGRPLGNFSARAYRAELHERAWAAITASLRRLREAFDLVIIEGAGSPAEVNLKDRDLVNMRVAEHADAPVLLVGDIDRGGVFAAFVGTLACLTAEEARRVAGFVVNKFRGDKTLLEPGLRWLEARTGKPVFGVLPYLSDLAIDAEDSVVLERRVGGGPPWPASRRDFLDIVVLVYPRTANFTDLDALEAEPDCRVRYVSRPAALGDPDLVILPGSKNTAEDLAYLVDTGLAEALRAWFGRGAGTLVGLCGGFQMLGLRIADPHGVESARGAVAGLGWLPVETELTPHKRTVRTTAVITLPLPGWQDLDGQRVSGYEIRMGVTRKAGPCHAFLRPDGAVASGEETGLLGAVSRDGRVWGTYIHDLFHNDRFRRRFLNGLRVQKGLPPVETGVSIARRKEEAFDRLADAVAEHLDLSRIGRLVGVSL</sequence>
<evidence type="ECO:0000313" key="7">
    <source>
        <dbReference type="EMBL" id="GGK00199.1"/>
    </source>
</evidence>
<dbReference type="UniPathway" id="UPA00148"/>
<dbReference type="Pfam" id="PF07685">
    <property type="entry name" value="GATase_3"/>
    <property type="match status" value="1"/>
</dbReference>
<dbReference type="RefSeq" id="WP_054672841.1">
    <property type="nucleotide sequence ID" value="NZ_BMOF01000021.1"/>
</dbReference>
<dbReference type="PANTHER" id="PTHR21343:SF1">
    <property type="entry name" value="COBYRIC ACID SYNTHASE"/>
    <property type="match status" value="1"/>
</dbReference>
<dbReference type="AlphaFoldDB" id="A0A8J3BDY3"/>
<feature type="domain" description="CobB/CobQ-like glutamine amidotransferase" evidence="6">
    <location>
        <begin position="262"/>
        <end position="462"/>
    </location>
</feature>
<accession>A0A8J3BDY3</accession>
<dbReference type="GO" id="GO:0015420">
    <property type="term" value="F:ABC-type vitamin B12 transporter activity"/>
    <property type="evidence" value="ECO:0007669"/>
    <property type="project" value="UniProtKB-UniRule"/>
</dbReference>
<dbReference type="InterPro" id="IPR004459">
    <property type="entry name" value="CobQ_synth"/>
</dbReference>
<dbReference type="GO" id="GO:0003824">
    <property type="term" value="F:catalytic activity"/>
    <property type="evidence" value="ECO:0007669"/>
    <property type="project" value="InterPro"/>
</dbReference>
<feature type="domain" description="CobQ/CobB/MinD/ParA nucleotide binding" evidence="5">
    <location>
        <begin position="7"/>
        <end position="235"/>
    </location>
</feature>
<dbReference type="Proteomes" id="UP000637720">
    <property type="component" value="Unassembled WGS sequence"/>
</dbReference>
<dbReference type="NCBIfam" id="NF001989">
    <property type="entry name" value="PRK00784.1"/>
    <property type="match status" value="1"/>
</dbReference>
<dbReference type="InterPro" id="IPR027417">
    <property type="entry name" value="P-loop_NTPase"/>
</dbReference>
<feature type="active site" description="Nucleophile" evidence="4">
    <location>
        <position position="342"/>
    </location>
</feature>
<keyword evidence="8" id="KW-1185">Reference proteome</keyword>
<dbReference type="Gene3D" id="3.40.50.300">
    <property type="entry name" value="P-loop containing nucleotide triphosphate hydrolases"/>
    <property type="match status" value="1"/>
</dbReference>
<dbReference type="InterPro" id="IPR033949">
    <property type="entry name" value="CobQ_GATase1"/>
</dbReference>
<dbReference type="SUPFAM" id="SSF52317">
    <property type="entry name" value="Class I glutamine amidotransferase-like"/>
    <property type="match status" value="1"/>
</dbReference>
<evidence type="ECO:0000256" key="3">
    <source>
        <dbReference type="ARBA" id="ARBA00022962"/>
    </source>
</evidence>
<keyword evidence="3 4" id="KW-0315">Glutamine amidotransferase</keyword>
<comment type="function">
    <text evidence="4">Catalyzes amidations at positions B, D, E, and G on adenosylcobyrinic A,C-diamide. NH(2) groups are provided by glutamine, and one molecule of ATP is hydrogenolyzed for each amidation.</text>
</comment>
<comment type="pathway">
    <text evidence="1 4">Cofactor biosynthesis; adenosylcobalamin biosynthesis.</text>
</comment>
<keyword evidence="2 4" id="KW-0169">Cobalamin biosynthesis</keyword>
<evidence type="ECO:0000259" key="5">
    <source>
        <dbReference type="Pfam" id="PF01656"/>
    </source>
</evidence>
<dbReference type="HAMAP" id="MF_00028">
    <property type="entry name" value="CobQ"/>
    <property type="match status" value="1"/>
</dbReference>
<gene>
    <name evidence="4 7" type="primary">cobQ</name>
    <name evidence="7" type="ORF">GCM10007043_12790</name>
</gene>
<dbReference type="InterPro" id="IPR011698">
    <property type="entry name" value="GATase_3"/>
</dbReference>
<dbReference type="CDD" id="cd01750">
    <property type="entry name" value="GATase1_CobQ"/>
    <property type="match status" value="1"/>
</dbReference>
<reference evidence="7" key="1">
    <citation type="journal article" date="2014" name="Int. J. Syst. Evol. Microbiol.">
        <title>Complete genome sequence of Corynebacterium casei LMG S-19264T (=DSM 44701T), isolated from a smear-ripened cheese.</title>
        <authorList>
            <consortium name="US DOE Joint Genome Institute (JGI-PGF)"/>
            <person name="Walter F."/>
            <person name="Albersmeier A."/>
            <person name="Kalinowski J."/>
            <person name="Ruckert C."/>
        </authorList>
    </citation>
    <scope>NUCLEOTIDE SEQUENCE</scope>
    <source>
        <strain evidence="7">JCM 14719</strain>
    </source>
</reference>
<dbReference type="InterPro" id="IPR047045">
    <property type="entry name" value="CobQ_N"/>
</dbReference>
<comment type="similarity">
    <text evidence="4">Belongs to the CobB/CobQ family. CobQ subfamily.</text>
</comment>
<dbReference type="Pfam" id="PF01656">
    <property type="entry name" value="CbiA"/>
    <property type="match status" value="1"/>
</dbReference>